<dbReference type="Pfam" id="PF03171">
    <property type="entry name" value="2OG-FeII_Oxy"/>
    <property type="match status" value="1"/>
</dbReference>
<comment type="pathway">
    <text evidence="2">Alkene biosynthesis; ethylene biosynthesis via 2-oxoglutarate.</text>
</comment>
<keyword evidence="12" id="KW-0408">Iron</keyword>
<comment type="similarity">
    <text evidence="12">Belongs to the iron/ascorbate-dependent oxidoreductase family.</text>
</comment>
<evidence type="ECO:0000256" key="8">
    <source>
        <dbReference type="ARBA" id="ARBA00031011"/>
    </source>
</evidence>
<dbReference type="EC" id="1.13.12.19" evidence="5"/>
<dbReference type="InterPro" id="IPR044861">
    <property type="entry name" value="IPNS-like_FE2OG_OXY"/>
</dbReference>
<comment type="catalytic activity">
    <reaction evidence="10">
        <text>2-oxoglutarate + O2 + 2 H(+) = ethene + 3 CO2 + H2O</text>
        <dbReference type="Rhea" id="RHEA:31523"/>
        <dbReference type="ChEBI" id="CHEBI:15377"/>
        <dbReference type="ChEBI" id="CHEBI:15378"/>
        <dbReference type="ChEBI" id="CHEBI:15379"/>
        <dbReference type="ChEBI" id="CHEBI:16526"/>
        <dbReference type="ChEBI" id="CHEBI:16810"/>
        <dbReference type="ChEBI" id="CHEBI:18153"/>
        <dbReference type="EC" id="1.13.12.19"/>
    </reaction>
</comment>
<evidence type="ECO:0000313" key="15">
    <source>
        <dbReference type="Proteomes" id="UP001467669"/>
    </source>
</evidence>
<protein>
    <recommendedName>
        <fullName evidence="6">2-oxoglutarate-dependent ethylene/succinate-forming enzyme</fullName>
        <ecNumber evidence="5">1.13.12.19</ecNumber>
        <ecNumber evidence="4">1.14.20.7</ecNumber>
    </recommendedName>
    <alternativeName>
        <fullName evidence="8">2-oxoglutarate dioxygenase (ethylene-forming)</fullName>
    </alternativeName>
    <alternativeName>
        <fullName evidence="9">2-oxoglutarate/L-arginine monooxygenase/decarboxylase (succinate-forming)</fullName>
    </alternativeName>
</protein>
<keyword evidence="12" id="KW-0560">Oxidoreductase</keyword>
<dbReference type="InterPro" id="IPR026992">
    <property type="entry name" value="DIOX_N"/>
</dbReference>
<sequence length="326" mass="36183">MAYSLVPGPTPACQLPLIDLTGLLGDDPQARIVVAEEMGLACRDWGFFYIHHHGIDTALQAAVFEQARQLFDLPDDAKRALDKAASSANRGYEALRGQRLEPGAPADLKEGFYLGRELSAEDPRVQAGRFNHGPNQWPATLPDFRPAMERYHAAMTDLAEQLMAGLALSLGLPEAYFAGFCENAMATLRLLHYPPQPAQAAPGQKGCGAHTDFGGLTLLLQDDKPGLQVWNHRTQDWMDAPPLEGSYVVNLGDMIARWTNDRYRSTLHRVVNLSGRERYSVPFFYGGNPDHLVSCIPTCLAPAEAPRYPSVTVEEHYREMYRRTYA</sequence>
<evidence type="ECO:0000256" key="4">
    <source>
        <dbReference type="ARBA" id="ARBA00012293"/>
    </source>
</evidence>
<comment type="subunit">
    <text evidence="3">Monomer.</text>
</comment>
<evidence type="ECO:0000256" key="10">
    <source>
        <dbReference type="ARBA" id="ARBA00047725"/>
    </source>
</evidence>
<evidence type="ECO:0000256" key="9">
    <source>
        <dbReference type="ARBA" id="ARBA00031282"/>
    </source>
</evidence>
<feature type="domain" description="Fe2OG dioxygenase" evidence="13">
    <location>
        <begin position="183"/>
        <end position="287"/>
    </location>
</feature>
<comment type="catalytic activity">
    <reaction evidence="11">
        <text>L-arginine + 2-oxoglutarate + O2 = guanidine + L-glutamate 5-semialdehyde + succinate + CO2</text>
        <dbReference type="Rhea" id="RHEA:31535"/>
        <dbReference type="ChEBI" id="CHEBI:15379"/>
        <dbReference type="ChEBI" id="CHEBI:16526"/>
        <dbReference type="ChEBI" id="CHEBI:16810"/>
        <dbReference type="ChEBI" id="CHEBI:30031"/>
        <dbReference type="ChEBI" id="CHEBI:30087"/>
        <dbReference type="ChEBI" id="CHEBI:32682"/>
        <dbReference type="ChEBI" id="CHEBI:58066"/>
        <dbReference type="EC" id="1.14.20.7"/>
    </reaction>
</comment>
<gene>
    <name evidence="14" type="ORF">AAGW23_11340</name>
</gene>
<evidence type="ECO:0000256" key="5">
    <source>
        <dbReference type="ARBA" id="ARBA00012531"/>
    </source>
</evidence>
<evidence type="ECO:0000256" key="11">
    <source>
        <dbReference type="ARBA" id="ARBA00049359"/>
    </source>
</evidence>
<dbReference type="PRINTS" id="PR00682">
    <property type="entry name" value="IPNSYNTHASE"/>
</dbReference>
<dbReference type="SUPFAM" id="SSF51197">
    <property type="entry name" value="Clavaminate synthase-like"/>
    <property type="match status" value="1"/>
</dbReference>
<evidence type="ECO:0000313" key="14">
    <source>
        <dbReference type="EMBL" id="MEL7559426.1"/>
    </source>
</evidence>
<dbReference type="InterPro" id="IPR050231">
    <property type="entry name" value="Iron_ascorbate_oxido_reductase"/>
</dbReference>
<organism evidence="14 15">
    <name type="scientific">Stutzerimonas chloritidismutans</name>
    <name type="common">Pseudomonas chloritidismutans</name>
    <dbReference type="NCBI Taxonomy" id="203192"/>
    <lineage>
        <taxon>Bacteria</taxon>
        <taxon>Pseudomonadati</taxon>
        <taxon>Pseudomonadota</taxon>
        <taxon>Gammaproteobacteria</taxon>
        <taxon>Pseudomonadales</taxon>
        <taxon>Pseudomonadaceae</taxon>
        <taxon>Stutzerimonas</taxon>
    </lineage>
</organism>
<keyword evidence="15" id="KW-1185">Reference proteome</keyword>
<dbReference type="PANTHER" id="PTHR47990">
    <property type="entry name" value="2-OXOGLUTARATE (2OG) AND FE(II)-DEPENDENT OXYGENASE SUPERFAMILY PROTEIN-RELATED"/>
    <property type="match status" value="1"/>
</dbReference>
<comment type="cofactor">
    <cofactor evidence="1">
        <name>Fe(2+)</name>
        <dbReference type="ChEBI" id="CHEBI:29033"/>
    </cofactor>
</comment>
<keyword evidence="12" id="KW-0479">Metal-binding</keyword>
<dbReference type="EC" id="1.14.20.7" evidence="4"/>
<comment type="caution">
    <text evidence="14">The sequence shown here is derived from an EMBL/GenBank/DDBJ whole genome shotgun (WGS) entry which is preliminary data.</text>
</comment>
<evidence type="ECO:0000256" key="1">
    <source>
        <dbReference type="ARBA" id="ARBA00001954"/>
    </source>
</evidence>
<keyword evidence="7" id="KW-0266">Ethylene biosynthesis</keyword>
<dbReference type="Pfam" id="PF14226">
    <property type="entry name" value="DIOX_N"/>
    <property type="match status" value="1"/>
</dbReference>
<evidence type="ECO:0000256" key="6">
    <source>
        <dbReference type="ARBA" id="ARBA00019045"/>
    </source>
</evidence>
<dbReference type="PROSITE" id="PS51471">
    <property type="entry name" value="FE2OG_OXY"/>
    <property type="match status" value="1"/>
</dbReference>
<name>A0ABU9MAS6_STUCH</name>
<evidence type="ECO:0000256" key="3">
    <source>
        <dbReference type="ARBA" id="ARBA00011245"/>
    </source>
</evidence>
<evidence type="ECO:0000259" key="13">
    <source>
        <dbReference type="PROSITE" id="PS51471"/>
    </source>
</evidence>
<reference evidence="14 15" key="1">
    <citation type="submission" date="2024-04" db="EMBL/GenBank/DDBJ databases">
        <title>Draft Genome Sequence of Isolates Cultured from Underwater Hawaii Seamounts in the North Pacific Ocean.</title>
        <authorList>
            <person name="Sharma I."/>
            <person name="Darden B."/>
            <person name="Creggett J."/>
            <person name="Taylor S."/>
            <person name="Grant M.P."/>
            <person name="Scott J."/>
            <person name="Attles S."/>
            <person name="Walker S."/>
            <person name="Johnson G."/>
            <person name="St. Cloud C."/>
        </authorList>
    </citation>
    <scope>NUCLEOTIDE SEQUENCE [LARGE SCALE GENOMIC DNA]</scope>
    <source>
        <strain evidence="14 15">03GJ23</strain>
    </source>
</reference>
<dbReference type="InterPro" id="IPR005123">
    <property type="entry name" value="Oxoglu/Fe-dep_dioxygenase_dom"/>
</dbReference>
<dbReference type="InterPro" id="IPR027443">
    <property type="entry name" value="IPNS-like_sf"/>
</dbReference>
<dbReference type="Proteomes" id="UP001467669">
    <property type="component" value="Unassembled WGS sequence"/>
</dbReference>
<evidence type="ECO:0000256" key="7">
    <source>
        <dbReference type="ARBA" id="ARBA00022666"/>
    </source>
</evidence>
<accession>A0ABU9MAS6</accession>
<evidence type="ECO:0000256" key="12">
    <source>
        <dbReference type="RuleBase" id="RU003682"/>
    </source>
</evidence>
<dbReference type="RefSeq" id="WP_342406595.1">
    <property type="nucleotide sequence ID" value="NZ_JBCFXD010000006.1"/>
</dbReference>
<dbReference type="EMBL" id="JBCFXD010000006">
    <property type="protein sequence ID" value="MEL7559426.1"/>
    <property type="molecule type" value="Genomic_DNA"/>
</dbReference>
<evidence type="ECO:0000256" key="2">
    <source>
        <dbReference type="ARBA" id="ARBA00004767"/>
    </source>
</evidence>
<dbReference type="Gene3D" id="2.60.120.330">
    <property type="entry name" value="B-lactam Antibiotic, Isopenicillin N Synthase, Chain"/>
    <property type="match status" value="1"/>
</dbReference>
<proteinExistence type="inferred from homology"/>